<dbReference type="PROSITE" id="PS50165">
    <property type="entry name" value="UVRC"/>
    <property type="match status" value="1"/>
</dbReference>
<accession>A0A1G2SA84</accession>
<dbReference type="CDD" id="cd10434">
    <property type="entry name" value="GIY-YIG_UvrC_Cho"/>
    <property type="match status" value="1"/>
</dbReference>
<comment type="caution">
    <text evidence="3">The sequence shown here is derived from an EMBL/GenBank/DDBJ whole genome shotgun (WGS) entry which is preliminary data.</text>
</comment>
<dbReference type="InterPro" id="IPR036876">
    <property type="entry name" value="UVR_dom_sf"/>
</dbReference>
<dbReference type="Gene3D" id="3.40.1440.10">
    <property type="entry name" value="GIY-YIG endonuclease"/>
    <property type="match status" value="1"/>
</dbReference>
<dbReference type="InterPro" id="IPR047296">
    <property type="entry name" value="GIY-YIG_UvrC_Cho"/>
</dbReference>
<dbReference type="AlphaFoldDB" id="A0A1G2SA84"/>
<sequence>MQKLTTKLPDNPGVYIFRGPKRVILYIGKATSLHTRVASYFRRDLISTRGPIIAGMIEAAKNVDFIETDSVLEALILEAQLIKKHQPPYNTKEKDNKSFNYVVITKEDFPRVTTMRGREMDELANSRLGLGLKSEVKYLFGPFPQGGVLREALNIVRKIFPFRDKCKVGQGKPCFNAQIGLCPGVCAGLVSKTEYAKTIRRTKLFFEGKKKTLVSGLLREMKVSANNLKFEEAGQIKRTIFALNHIQDVALLKASPRMVLGEAGFRIEAYDVAHISGTNTVGVMTVLEDSEPKKSDYRKFKIKTSTNDDNASLREILERRFNHAEWPMPKLIVVDGGTAQVNTAKKALKEWGLAIPVVGVVKDERHKPKSILGDKILAQSHERSILLANSEAHRFAIGFHRQLRGKIR</sequence>
<protein>
    <recommendedName>
        <fullName evidence="5">Excinuclease ABC subunit C</fullName>
    </recommendedName>
</protein>
<evidence type="ECO:0000313" key="4">
    <source>
        <dbReference type="Proteomes" id="UP000179118"/>
    </source>
</evidence>
<proteinExistence type="predicted"/>
<evidence type="ECO:0008006" key="5">
    <source>
        <dbReference type="Google" id="ProtNLM"/>
    </source>
</evidence>
<dbReference type="Proteomes" id="UP000179118">
    <property type="component" value="Unassembled WGS sequence"/>
</dbReference>
<dbReference type="InterPro" id="IPR001162">
    <property type="entry name" value="UvrC_RNase_H_dom"/>
</dbReference>
<dbReference type="SUPFAM" id="SSF82771">
    <property type="entry name" value="GIY-YIG endonuclease"/>
    <property type="match status" value="1"/>
</dbReference>
<dbReference type="PANTHER" id="PTHR30562:SF1">
    <property type="entry name" value="UVRABC SYSTEM PROTEIN C"/>
    <property type="match status" value="1"/>
</dbReference>
<evidence type="ECO:0000259" key="2">
    <source>
        <dbReference type="PROSITE" id="PS50165"/>
    </source>
</evidence>
<dbReference type="InterPro" id="IPR038476">
    <property type="entry name" value="UvrC_RNase_H_dom_sf"/>
</dbReference>
<dbReference type="PANTHER" id="PTHR30562">
    <property type="entry name" value="UVRC/OXIDOREDUCTASE"/>
    <property type="match status" value="1"/>
</dbReference>
<dbReference type="GO" id="GO:0006289">
    <property type="term" value="P:nucleotide-excision repair"/>
    <property type="evidence" value="ECO:0007669"/>
    <property type="project" value="InterPro"/>
</dbReference>
<feature type="domain" description="UvrC family homology region profile" evidence="2">
    <location>
        <begin position="266"/>
        <end position="348"/>
    </location>
</feature>
<dbReference type="GO" id="GO:0009381">
    <property type="term" value="F:excinuclease ABC activity"/>
    <property type="evidence" value="ECO:0007669"/>
    <property type="project" value="InterPro"/>
</dbReference>
<reference evidence="3 4" key="1">
    <citation type="journal article" date="2016" name="Nat. Commun.">
        <title>Thousands of microbial genomes shed light on interconnected biogeochemical processes in an aquifer system.</title>
        <authorList>
            <person name="Anantharaman K."/>
            <person name="Brown C.T."/>
            <person name="Hug L.A."/>
            <person name="Sharon I."/>
            <person name="Castelle C.J."/>
            <person name="Probst A.J."/>
            <person name="Thomas B.C."/>
            <person name="Singh A."/>
            <person name="Wilkins M.J."/>
            <person name="Karaoz U."/>
            <person name="Brodie E.L."/>
            <person name="Williams K.H."/>
            <person name="Hubbard S.S."/>
            <person name="Banfield J.F."/>
        </authorList>
    </citation>
    <scope>NUCLEOTIDE SEQUENCE [LARGE SCALE GENOMIC DNA]</scope>
</reference>
<dbReference type="EMBL" id="MHUT01000006">
    <property type="protein sequence ID" value="OHA81629.1"/>
    <property type="molecule type" value="Genomic_DNA"/>
</dbReference>
<organism evidence="3 4">
    <name type="scientific">Candidatus Yonathbacteria bacterium RIFCSPHIGHO2_02_FULL_44_14</name>
    <dbReference type="NCBI Taxonomy" id="1802724"/>
    <lineage>
        <taxon>Bacteria</taxon>
        <taxon>Candidatus Yonathiibacteriota</taxon>
    </lineage>
</organism>
<dbReference type="PROSITE" id="PS50164">
    <property type="entry name" value="GIY_YIG"/>
    <property type="match status" value="1"/>
</dbReference>
<name>A0A1G2SA84_9BACT</name>
<evidence type="ECO:0000259" key="1">
    <source>
        <dbReference type="PROSITE" id="PS50164"/>
    </source>
</evidence>
<dbReference type="InterPro" id="IPR000305">
    <property type="entry name" value="GIY-YIG_endonuc"/>
</dbReference>
<dbReference type="InterPro" id="IPR050066">
    <property type="entry name" value="UvrABC_protein_C"/>
</dbReference>
<dbReference type="SUPFAM" id="SSF46600">
    <property type="entry name" value="C-terminal UvrC-binding domain of UvrB"/>
    <property type="match status" value="1"/>
</dbReference>
<evidence type="ECO:0000313" key="3">
    <source>
        <dbReference type="EMBL" id="OHA81629.1"/>
    </source>
</evidence>
<dbReference type="SMART" id="SM00465">
    <property type="entry name" value="GIYc"/>
    <property type="match status" value="1"/>
</dbReference>
<dbReference type="Gene3D" id="3.30.420.340">
    <property type="entry name" value="UvrC, RNAse H endonuclease domain"/>
    <property type="match status" value="1"/>
</dbReference>
<feature type="domain" description="GIY-YIG" evidence="1">
    <location>
        <begin position="10"/>
        <end position="91"/>
    </location>
</feature>
<dbReference type="InterPro" id="IPR035901">
    <property type="entry name" value="GIY-YIG_endonuc_sf"/>
</dbReference>
<dbReference type="GO" id="GO:0009380">
    <property type="term" value="C:excinuclease repair complex"/>
    <property type="evidence" value="ECO:0007669"/>
    <property type="project" value="TreeGrafter"/>
</dbReference>
<dbReference type="Pfam" id="PF08459">
    <property type="entry name" value="UvrC_RNaseH_dom"/>
    <property type="match status" value="1"/>
</dbReference>
<gene>
    <name evidence="3" type="ORF">A3D51_02540</name>
</gene>